<dbReference type="PANTHER" id="PTHR46963">
    <property type="entry name" value="SIMILAR TO RIKEN CDNA E130308A19"/>
    <property type="match status" value="1"/>
</dbReference>
<evidence type="ECO:0000313" key="3">
    <source>
        <dbReference type="Proteomes" id="UP000242188"/>
    </source>
</evidence>
<evidence type="ECO:0000259" key="1">
    <source>
        <dbReference type="Pfam" id="PF25561"/>
    </source>
</evidence>
<protein>
    <submittedName>
        <fullName evidence="2">Zinc finger MYM-type protein 3</fullName>
    </submittedName>
</protein>
<evidence type="ECO:0000313" key="2">
    <source>
        <dbReference type="EMBL" id="OWF36952.1"/>
    </source>
</evidence>
<dbReference type="Pfam" id="PF25561">
    <property type="entry name" value="QRICH1"/>
    <property type="match status" value="1"/>
</dbReference>
<dbReference type="InterPro" id="IPR042838">
    <property type="entry name" value="KIAA1958"/>
</dbReference>
<sequence>MASETLDYPIGAFIFEVRQKNGDEYKGNTLYQIVIAIQHFLRENSKFVTLLDDAEFEGKHCKLYKKMKDLAAKGEEKMWRCGILASDTLDKMRDTLLYLLGLNFALQGGQEHYNLRHGENSQLRLGTDNNGRKYLEYHGRCVQV</sequence>
<dbReference type="PANTHER" id="PTHR46963:SF4">
    <property type="entry name" value="HYPOTHETICAL PROTEIN MGC115716"/>
    <property type="match status" value="1"/>
</dbReference>
<reference evidence="2 3" key="1">
    <citation type="journal article" date="2017" name="Nat. Ecol. Evol.">
        <title>Scallop genome provides insights into evolution of bilaterian karyotype and development.</title>
        <authorList>
            <person name="Wang S."/>
            <person name="Zhang J."/>
            <person name="Jiao W."/>
            <person name="Li J."/>
            <person name="Xun X."/>
            <person name="Sun Y."/>
            <person name="Guo X."/>
            <person name="Huan P."/>
            <person name="Dong B."/>
            <person name="Zhang L."/>
            <person name="Hu X."/>
            <person name="Sun X."/>
            <person name="Wang J."/>
            <person name="Zhao C."/>
            <person name="Wang Y."/>
            <person name="Wang D."/>
            <person name="Huang X."/>
            <person name="Wang R."/>
            <person name="Lv J."/>
            <person name="Li Y."/>
            <person name="Zhang Z."/>
            <person name="Liu B."/>
            <person name="Lu W."/>
            <person name="Hui Y."/>
            <person name="Liang J."/>
            <person name="Zhou Z."/>
            <person name="Hou R."/>
            <person name="Li X."/>
            <person name="Liu Y."/>
            <person name="Li H."/>
            <person name="Ning X."/>
            <person name="Lin Y."/>
            <person name="Zhao L."/>
            <person name="Xing Q."/>
            <person name="Dou J."/>
            <person name="Li Y."/>
            <person name="Mao J."/>
            <person name="Guo H."/>
            <person name="Dou H."/>
            <person name="Li T."/>
            <person name="Mu C."/>
            <person name="Jiang W."/>
            <person name="Fu Q."/>
            <person name="Fu X."/>
            <person name="Miao Y."/>
            <person name="Liu J."/>
            <person name="Yu Q."/>
            <person name="Li R."/>
            <person name="Liao H."/>
            <person name="Li X."/>
            <person name="Kong Y."/>
            <person name="Jiang Z."/>
            <person name="Chourrout D."/>
            <person name="Li R."/>
            <person name="Bao Z."/>
        </authorList>
    </citation>
    <scope>NUCLEOTIDE SEQUENCE [LARGE SCALE GENOMIC DNA]</scope>
    <source>
        <strain evidence="2 3">PY_sf001</strain>
    </source>
</reference>
<keyword evidence="3" id="KW-1185">Reference proteome</keyword>
<dbReference type="EMBL" id="NEDP02072838">
    <property type="protein sequence ID" value="OWF36952.1"/>
    <property type="molecule type" value="Genomic_DNA"/>
</dbReference>
<dbReference type="InterPro" id="IPR057926">
    <property type="entry name" value="QRICH1_dom"/>
</dbReference>
<dbReference type="OrthoDB" id="6146869at2759"/>
<feature type="domain" description="QRICH1-like" evidence="1">
    <location>
        <begin position="2"/>
        <end position="68"/>
    </location>
</feature>
<gene>
    <name evidence="2" type="ORF">KP79_PYT25931</name>
</gene>
<comment type="caution">
    <text evidence="2">The sequence shown here is derived from an EMBL/GenBank/DDBJ whole genome shotgun (WGS) entry which is preliminary data.</text>
</comment>
<organism evidence="2 3">
    <name type="scientific">Mizuhopecten yessoensis</name>
    <name type="common">Japanese scallop</name>
    <name type="synonym">Patinopecten yessoensis</name>
    <dbReference type="NCBI Taxonomy" id="6573"/>
    <lineage>
        <taxon>Eukaryota</taxon>
        <taxon>Metazoa</taxon>
        <taxon>Spiralia</taxon>
        <taxon>Lophotrochozoa</taxon>
        <taxon>Mollusca</taxon>
        <taxon>Bivalvia</taxon>
        <taxon>Autobranchia</taxon>
        <taxon>Pteriomorphia</taxon>
        <taxon>Pectinida</taxon>
        <taxon>Pectinoidea</taxon>
        <taxon>Pectinidae</taxon>
        <taxon>Mizuhopecten</taxon>
    </lineage>
</organism>
<proteinExistence type="predicted"/>
<dbReference type="Proteomes" id="UP000242188">
    <property type="component" value="Unassembled WGS sequence"/>
</dbReference>
<accession>A0A210PKD8</accession>
<name>A0A210PKD8_MIZYE</name>
<dbReference type="AlphaFoldDB" id="A0A210PKD8"/>